<keyword evidence="1" id="KW-0378">Hydrolase</keyword>
<evidence type="ECO:0000313" key="2">
    <source>
        <dbReference type="Proteomes" id="UP001500547"/>
    </source>
</evidence>
<dbReference type="GO" id="GO:0016787">
    <property type="term" value="F:hydrolase activity"/>
    <property type="evidence" value="ECO:0007669"/>
    <property type="project" value="UniProtKB-KW"/>
</dbReference>
<evidence type="ECO:0000313" key="1">
    <source>
        <dbReference type="EMBL" id="GAA5165361.1"/>
    </source>
</evidence>
<dbReference type="Gene3D" id="3.40.50.1000">
    <property type="entry name" value="HAD superfamily/HAD-like"/>
    <property type="match status" value="1"/>
</dbReference>
<name>A0ABP9QPT8_9RHOO</name>
<dbReference type="InterPro" id="IPR023198">
    <property type="entry name" value="PGP-like_dom2"/>
</dbReference>
<sequence>MTSPYDTISYDFILFDLDGTISDPIEGIGRSINYALEHFGYAPLDRAAQVPWIGPPLFHSFKAHTGVEDEAHIKALIAKYRERYGDVGYAENTIYPGIAEAVTALADSGVPLGLCTSKRADFAERILELFGLRQHFRFVDGGDIHIEKWEQMARLRERGLVSTRSLMIGDREFDMIAAHRNGLSAAGVLWGYGSREELSAHQPAHLLTQPAELMRFAGTSSP</sequence>
<dbReference type="Proteomes" id="UP001500547">
    <property type="component" value="Unassembled WGS sequence"/>
</dbReference>
<dbReference type="InterPro" id="IPR036412">
    <property type="entry name" value="HAD-like_sf"/>
</dbReference>
<comment type="caution">
    <text evidence="1">The sequence shown here is derived from an EMBL/GenBank/DDBJ whole genome shotgun (WGS) entry which is preliminary data.</text>
</comment>
<dbReference type="PANTHER" id="PTHR43434">
    <property type="entry name" value="PHOSPHOGLYCOLATE PHOSPHATASE"/>
    <property type="match status" value="1"/>
</dbReference>
<dbReference type="SUPFAM" id="SSF56784">
    <property type="entry name" value="HAD-like"/>
    <property type="match status" value="1"/>
</dbReference>
<dbReference type="InterPro" id="IPR023214">
    <property type="entry name" value="HAD_sf"/>
</dbReference>
<dbReference type="PANTHER" id="PTHR43434:SF20">
    <property type="entry name" value="5'-NUCLEOTIDASE"/>
    <property type="match status" value="1"/>
</dbReference>
<organism evidence="1 2">
    <name type="scientific">Viridibacterium curvum</name>
    <dbReference type="NCBI Taxonomy" id="1101404"/>
    <lineage>
        <taxon>Bacteria</taxon>
        <taxon>Pseudomonadati</taxon>
        <taxon>Pseudomonadota</taxon>
        <taxon>Betaproteobacteria</taxon>
        <taxon>Rhodocyclales</taxon>
        <taxon>Rhodocyclaceae</taxon>
        <taxon>Viridibacterium</taxon>
    </lineage>
</organism>
<reference evidence="2" key="1">
    <citation type="journal article" date="2019" name="Int. J. Syst. Evol. Microbiol.">
        <title>The Global Catalogue of Microorganisms (GCM) 10K type strain sequencing project: providing services to taxonomists for standard genome sequencing and annotation.</title>
        <authorList>
            <consortium name="The Broad Institute Genomics Platform"/>
            <consortium name="The Broad Institute Genome Sequencing Center for Infectious Disease"/>
            <person name="Wu L."/>
            <person name="Ma J."/>
        </authorList>
    </citation>
    <scope>NUCLEOTIDE SEQUENCE [LARGE SCALE GENOMIC DNA]</scope>
    <source>
        <strain evidence="2">JCM 18715</strain>
    </source>
</reference>
<protein>
    <submittedName>
        <fullName evidence="1">HAD family hydrolase</fullName>
    </submittedName>
</protein>
<gene>
    <name evidence="1" type="ORF">GCM10025770_20760</name>
</gene>
<dbReference type="InterPro" id="IPR050155">
    <property type="entry name" value="HAD-like_hydrolase_sf"/>
</dbReference>
<proteinExistence type="predicted"/>
<dbReference type="Pfam" id="PF13419">
    <property type="entry name" value="HAD_2"/>
    <property type="match status" value="1"/>
</dbReference>
<dbReference type="InterPro" id="IPR041492">
    <property type="entry name" value="HAD_2"/>
</dbReference>
<dbReference type="SFLD" id="SFLDS00003">
    <property type="entry name" value="Haloacid_Dehalogenase"/>
    <property type="match status" value="1"/>
</dbReference>
<keyword evidence="2" id="KW-1185">Reference proteome</keyword>
<dbReference type="EMBL" id="BAABLD010000008">
    <property type="protein sequence ID" value="GAA5165361.1"/>
    <property type="molecule type" value="Genomic_DNA"/>
</dbReference>
<dbReference type="SFLD" id="SFLDG01129">
    <property type="entry name" value="C1.5:_HAD__Beta-PGM__Phosphata"/>
    <property type="match status" value="1"/>
</dbReference>
<accession>A0ABP9QPT8</accession>
<dbReference type="Gene3D" id="1.10.150.240">
    <property type="entry name" value="Putative phosphatase, domain 2"/>
    <property type="match status" value="1"/>
</dbReference>
<dbReference type="RefSeq" id="WP_345532870.1">
    <property type="nucleotide sequence ID" value="NZ_BAABLD010000008.1"/>
</dbReference>